<proteinExistence type="predicted"/>
<protein>
    <submittedName>
        <fullName evidence="2">Uncharacterized protein</fullName>
    </submittedName>
</protein>
<organism evidence="2 3">
    <name type="scientific">Ridgeia piscesae</name>
    <name type="common">Tubeworm</name>
    <dbReference type="NCBI Taxonomy" id="27915"/>
    <lineage>
        <taxon>Eukaryota</taxon>
        <taxon>Metazoa</taxon>
        <taxon>Spiralia</taxon>
        <taxon>Lophotrochozoa</taxon>
        <taxon>Annelida</taxon>
        <taxon>Polychaeta</taxon>
        <taxon>Sedentaria</taxon>
        <taxon>Canalipalpata</taxon>
        <taxon>Sabellida</taxon>
        <taxon>Siboglinidae</taxon>
        <taxon>Ridgeia</taxon>
    </lineage>
</organism>
<accession>A0AAD9KNV8</accession>
<gene>
    <name evidence="2" type="ORF">NP493_755g01005</name>
</gene>
<sequence length="80" mass="9298">MEQGWIMLLLLTIGTQLTLCWAGEPHSYVHGSIIQGIFAGEIRTRRTTYHVDKTEVYFRQPQAFHSVIYSEDDLVIDPFR</sequence>
<dbReference type="EMBL" id="JAODUO010000758">
    <property type="protein sequence ID" value="KAK2174994.1"/>
    <property type="molecule type" value="Genomic_DNA"/>
</dbReference>
<keyword evidence="3" id="KW-1185">Reference proteome</keyword>
<dbReference type="Proteomes" id="UP001209878">
    <property type="component" value="Unassembled WGS sequence"/>
</dbReference>
<evidence type="ECO:0000313" key="3">
    <source>
        <dbReference type="Proteomes" id="UP001209878"/>
    </source>
</evidence>
<name>A0AAD9KNV8_RIDPI</name>
<feature type="signal peptide" evidence="1">
    <location>
        <begin position="1"/>
        <end position="22"/>
    </location>
</feature>
<evidence type="ECO:0000313" key="2">
    <source>
        <dbReference type="EMBL" id="KAK2174994.1"/>
    </source>
</evidence>
<feature type="chain" id="PRO_5042295952" evidence="1">
    <location>
        <begin position="23"/>
        <end position="80"/>
    </location>
</feature>
<dbReference type="AlphaFoldDB" id="A0AAD9KNV8"/>
<comment type="caution">
    <text evidence="2">The sequence shown here is derived from an EMBL/GenBank/DDBJ whole genome shotgun (WGS) entry which is preliminary data.</text>
</comment>
<reference evidence="2" key="1">
    <citation type="journal article" date="2023" name="Mol. Biol. Evol.">
        <title>Third-Generation Sequencing Reveals the Adaptive Role of the Epigenome in Three Deep-Sea Polychaetes.</title>
        <authorList>
            <person name="Perez M."/>
            <person name="Aroh O."/>
            <person name="Sun Y."/>
            <person name="Lan Y."/>
            <person name="Juniper S.K."/>
            <person name="Young C.R."/>
            <person name="Angers B."/>
            <person name="Qian P.Y."/>
        </authorList>
    </citation>
    <scope>NUCLEOTIDE SEQUENCE</scope>
    <source>
        <strain evidence="2">R07B-5</strain>
    </source>
</reference>
<keyword evidence="1" id="KW-0732">Signal</keyword>
<evidence type="ECO:0000256" key="1">
    <source>
        <dbReference type="SAM" id="SignalP"/>
    </source>
</evidence>